<keyword evidence="2" id="KW-0378">Hydrolase</keyword>
<accession>A0A2S1R2N4</accession>
<dbReference type="PANTHER" id="PTHR43194">
    <property type="entry name" value="HYDROLASE ALPHA/BETA FOLD FAMILY"/>
    <property type="match status" value="1"/>
</dbReference>
<dbReference type="OrthoDB" id="9814966at2"/>
<dbReference type="Pfam" id="PF12697">
    <property type="entry name" value="Abhydrolase_6"/>
    <property type="match status" value="1"/>
</dbReference>
<dbReference type="SUPFAM" id="SSF53474">
    <property type="entry name" value="alpha/beta-Hydrolases"/>
    <property type="match status" value="1"/>
</dbReference>
<sequence length="254" mass="28639">MAATTTTTIVFITGAFVSHHIWDDWIAWFTGKGYNCIAPPWPYKDGTAEQLRNRRPNDTDLAGLRLQELQDHYIAIIAKLPEKPIVIGHSLGGLIVQVLVNKDLVAAGIAIHSVPPQGVRLFDSVKKPLGYLTSAKKTHLMSLNEWKKSFTNGMGEKEQEASYNEFVIPESKQVLKDTAKVDFKKPHPPLLFISGTADKMTPESLNYDNYLKYDRSHSVTGYQEFAGKNHFVLKLPSWQEEAEYIIDWLLIANV</sequence>
<dbReference type="InterPro" id="IPR029058">
    <property type="entry name" value="AB_hydrolase_fold"/>
</dbReference>
<evidence type="ECO:0000259" key="1">
    <source>
        <dbReference type="Pfam" id="PF12697"/>
    </source>
</evidence>
<proteinExistence type="predicted"/>
<dbReference type="InterPro" id="IPR000073">
    <property type="entry name" value="AB_hydrolase_1"/>
</dbReference>
<evidence type="ECO:0000313" key="3">
    <source>
        <dbReference type="Proteomes" id="UP000244929"/>
    </source>
</evidence>
<dbReference type="EMBL" id="CP029186">
    <property type="protein sequence ID" value="AWH86983.1"/>
    <property type="molecule type" value="Genomic_DNA"/>
</dbReference>
<evidence type="ECO:0000313" key="2">
    <source>
        <dbReference type="EMBL" id="AWH86983.1"/>
    </source>
</evidence>
<gene>
    <name evidence="2" type="ORF">HYN59_10090</name>
</gene>
<feature type="domain" description="AB hydrolase-1" evidence="1">
    <location>
        <begin position="9"/>
        <end position="233"/>
    </location>
</feature>
<dbReference type="Proteomes" id="UP000244929">
    <property type="component" value="Chromosome"/>
</dbReference>
<dbReference type="Gene3D" id="3.40.50.1820">
    <property type="entry name" value="alpha/beta hydrolase"/>
    <property type="match status" value="1"/>
</dbReference>
<dbReference type="PANTHER" id="PTHR43194:SF2">
    <property type="entry name" value="PEROXISOMAL MEMBRANE PROTEIN LPX1"/>
    <property type="match status" value="1"/>
</dbReference>
<dbReference type="InterPro" id="IPR050228">
    <property type="entry name" value="Carboxylesterase_BioH"/>
</dbReference>
<dbReference type="KEGG" id="falb:HYN59_10090"/>
<organism evidence="2 3">
    <name type="scientific">Flavobacterium album</name>
    <dbReference type="NCBI Taxonomy" id="2175091"/>
    <lineage>
        <taxon>Bacteria</taxon>
        <taxon>Pseudomonadati</taxon>
        <taxon>Bacteroidota</taxon>
        <taxon>Flavobacteriia</taxon>
        <taxon>Flavobacteriales</taxon>
        <taxon>Flavobacteriaceae</taxon>
        <taxon>Flavobacterium</taxon>
    </lineage>
</organism>
<dbReference type="GO" id="GO:0016787">
    <property type="term" value="F:hydrolase activity"/>
    <property type="evidence" value="ECO:0007669"/>
    <property type="project" value="UniProtKB-KW"/>
</dbReference>
<dbReference type="AlphaFoldDB" id="A0A2S1R2N4"/>
<protein>
    <submittedName>
        <fullName evidence="2">Alpha/beta hydrolase</fullName>
    </submittedName>
</protein>
<name>A0A2S1R2N4_9FLAO</name>
<keyword evidence="3" id="KW-1185">Reference proteome</keyword>
<reference evidence="2 3" key="1">
    <citation type="submission" date="2018-04" db="EMBL/GenBank/DDBJ databases">
        <title>Genome sequencing of Flavobacterium sp. HYN0059.</title>
        <authorList>
            <person name="Yi H."/>
            <person name="Baek C."/>
        </authorList>
    </citation>
    <scope>NUCLEOTIDE SEQUENCE [LARGE SCALE GENOMIC DNA]</scope>
    <source>
        <strain evidence="2 3">HYN0059</strain>
    </source>
</reference>